<dbReference type="InterPro" id="IPR003382">
    <property type="entry name" value="Flavoprotein"/>
</dbReference>
<name>A0A917U0M1_9ACTN</name>
<feature type="domain" description="Flavoprotein" evidence="1">
    <location>
        <begin position="16"/>
        <end position="144"/>
    </location>
</feature>
<proteinExistence type="predicted"/>
<gene>
    <name evidence="2" type="ORF">GCM10011608_37160</name>
</gene>
<dbReference type="EMBL" id="BMNB01000017">
    <property type="protein sequence ID" value="GGM48836.1"/>
    <property type="molecule type" value="Genomic_DNA"/>
</dbReference>
<dbReference type="GO" id="GO:0004633">
    <property type="term" value="F:phosphopantothenoylcysteine decarboxylase activity"/>
    <property type="evidence" value="ECO:0007669"/>
    <property type="project" value="TreeGrafter"/>
</dbReference>
<dbReference type="RefSeq" id="WP_189046060.1">
    <property type="nucleotide sequence ID" value="NZ_BMNB01000017.1"/>
</dbReference>
<comment type="caution">
    <text evidence="2">The sequence shown here is derived from an EMBL/GenBank/DDBJ whole genome shotgun (WGS) entry which is preliminary data.</text>
</comment>
<dbReference type="SUPFAM" id="SSF52507">
    <property type="entry name" value="Homo-oligomeric flavin-containing Cys decarboxylases, HFCD"/>
    <property type="match status" value="1"/>
</dbReference>
<sequence length="205" mass="21619">MTGSHRHDGHREVLYIIACGSPLARDVGRLVELAQQDGWDVCVVTTPDGAKFVDRTAVARQTGHPVRTHYKNPGDPDVLPSADAMIVCPATVNTVNKWAAGITDTLALGLLVEAQGRGVPLVAVPYTNAAMATHPALLAGIARLTDWGVHVLFGDDVVPLHPPGTGERHQHTFPWALALTALTAARVGCKEGPLVNASGSKRVPS</sequence>
<accession>A0A917U0M1</accession>
<dbReference type="Proteomes" id="UP000608890">
    <property type="component" value="Unassembled WGS sequence"/>
</dbReference>
<dbReference type="Pfam" id="PF02441">
    <property type="entry name" value="Flavoprotein"/>
    <property type="match status" value="1"/>
</dbReference>
<organism evidence="2 3">
    <name type="scientific">Micromonospora sonchi</name>
    <dbReference type="NCBI Taxonomy" id="1763543"/>
    <lineage>
        <taxon>Bacteria</taxon>
        <taxon>Bacillati</taxon>
        <taxon>Actinomycetota</taxon>
        <taxon>Actinomycetes</taxon>
        <taxon>Micromonosporales</taxon>
        <taxon>Micromonosporaceae</taxon>
        <taxon>Micromonospora</taxon>
    </lineage>
</organism>
<reference evidence="2" key="2">
    <citation type="submission" date="2020-09" db="EMBL/GenBank/DDBJ databases">
        <authorList>
            <person name="Sun Q."/>
            <person name="Zhou Y."/>
        </authorList>
    </citation>
    <scope>NUCLEOTIDE SEQUENCE</scope>
    <source>
        <strain evidence="2">CGMCC 4.7312</strain>
    </source>
</reference>
<dbReference type="AlphaFoldDB" id="A0A917U0M1"/>
<dbReference type="GO" id="GO:0015937">
    <property type="term" value="P:coenzyme A biosynthetic process"/>
    <property type="evidence" value="ECO:0007669"/>
    <property type="project" value="TreeGrafter"/>
</dbReference>
<reference evidence="2" key="1">
    <citation type="journal article" date="2014" name="Int. J. Syst. Evol. Microbiol.">
        <title>Complete genome sequence of Corynebacterium casei LMG S-19264T (=DSM 44701T), isolated from a smear-ripened cheese.</title>
        <authorList>
            <consortium name="US DOE Joint Genome Institute (JGI-PGF)"/>
            <person name="Walter F."/>
            <person name="Albersmeier A."/>
            <person name="Kalinowski J."/>
            <person name="Ruckert C."/>
        </authorList>
    </citation>
    <scope>NUCLEOTIDE SEQUENCE</scope>
    <source>
        <strain evidence="2">CGMCC 4.7312</strain>
    </source>
</reference>
<keyword evidence="3" id="KW-1185">Reference proteome</keyword>
<dbReference type="GO" id="GO:0071513">
    <property type="term" value="C:phosphopantothenoylcysteine decarboxylase complex"/>
    <property type="evidence" value="ECO:0007669"/>
    <property type="project" value="TreeGrafter"/>
</dbReference>
<evidence type="ECO:0000259" key="1">
    <source>
        <dbReference type="Pfam" id="PF02441"/>
    </source>
</evidence>
<evidence type="ECO:0000313" key="3">
    <source>
        <dbReference type="Proteomes" id="UP000608890"/>
    </source>
</evidence>
<dbReference type="PANTHER" id="PTHR14359">
    <property type="entry name" value="HOMO-OLIGOMERIC FLAVIN CONTAINING CYS DECARBOXYLASE FAMILY"/>
    <property type="match status" value="1"/>
</dbReference>
<dbReference type="GO" id="GO:0010181">
    <property type="term" value="F:FMN binding"/>
    <property type="evidence" value="ECO:0007669"/>
    <property type="project" value="TreeGrafter"/>
</dbReference>
<protein>
    <submittedName>
        <fullName evidence="2">Flavoprotein</fullName>
    </submittedName>
</protein>
<evidence type="ECO:0000313" key="2">
    <source>
        <dbReference type="EMBL" id="GGM48836.1"/>
    </source>
</evidence>
<dbReference type="InterPro" id="IPR036551">
    <property type="entry name" value="Flavin_trans-like"/>
</dbReference>
<dbReference type="PANTHER" id="PTHR14359:SF6">
    <property type="entry name" value="PHOSPHOPANTOTHENOYLCYSTEINE DECARBOXYLASE"/>
    <property type="match status" value="1"/>
</dbReference>
<dbReference type="Gene3D" id="3.40.50.1950">
    <property type="entry name" value="Flavin prenyltransferase-like"/>
    <property type="match status" value="1"/>
</dbReference>